<keyword evidence="1" id="KW-0175">Coiled coil</keyword>
<dbReference type="EMBL" id="PSQE01000007">
    <property type="protein sequence ID" value="RHN46711.1"/>
    <property type="molecule type" value="Genomic_DNA"/>
</dbReference>
<feature type="region of interest" description="Disordered" evidence="2">
    <location>
        <begin position="356"/>
        <end position="383"/>
    </location>
</feature>
<gene>
    <name evidence="5" type="primary">25498858</name>
    <name evidence="3" type="ordered locus">MTR_7g073690</name>
    <name evidence="4" type="ORF">MtrunA17_Chr7g0245151</name>
</gene>
<feature type="coiled-coil region" evidence="1">
    <location>
        <begin position="515"/>
        <end position="563"/>
    </location>
</feature>
<evidence type="ECO:0000313" key="3">
    <source>
        <dbReference type="EMBL" id="KEH23295.1"/>
    </source>
</evidence>
<protein>
    <submittedName>
        <fullName evidence="3 5">Uncharacterized protein</fullName>
    </submittedName>
</protein>
<dbReference type="KEGG" id="mtr:25498858"/>
<organism evidence="3 6">
    <name type="scientific">Medicago truncatula</name>
    <name type="common">Barrel medic</name>
    <name type="synonym">Medicago tribuloides</name>
    <dbReference type="NCBI Taxonomy" id="3880"/>
    <lineage>
        <taxon>Eukaryota</taxon>
        <taxon>Viridiplantae</taxon>
        <taxon>Streptophyta</taxon>
        <taxon>Embryophyta</taxon>
        <taxon>Tracheophyta</taxon>
        <taxon>Spermatophyta</taxon>
        <taxon>Magnoliopsida</taxon>
        <taxon>eudicotyledons</taxon>
        <taxon>Gunneridae</taxon>
        <taxon>Pentapetalae</taxon>
        <taxon>rosids</taxon>
        <taxon>fabids</taxon>
        <taxon>Fabales</taxon>
        <taxon>Fabaceae</taxon>
        <taxon>Papilionoideae</taxon>
        <taxon>50 kb inversion clade</taxon>
        <taxon>NPAAA clade</taxon>
        <taxon>Hologalegina</taxon>
        <taxon>IRL clade</taxon>
        <taxon>Trifolieae</taxon>
        <taxon>Medicago</taxon>
    </lineage>
</organism>
<feature type="compositionally biased region" description="Basic and acidic residues" evidence="2">
    <location>
        <begin position="367"/>
        <end position="379"/>
    </location>
</feature>
<dbReference type="EMBL" id="CM001223">
    <property type="protein sequence ID" value="KEH23295.1"/>
    <property type="molecule type" value="Genomic_DNA"/>
</dbReference>
<evidence type="ECO:0000313" key="4">
    <source>
        <dbReference type="EMBL" id="RHN46711.1"/>
    </source>
</evidence>
<dbReference type="ExpressionAtlas" id="A0A072UBS1">
    <property type="expression patterns" value="differential"/>
</dbReference>
<evidence type="ECO:0000313" key="6">
    <source>
        <dbReference type="Proteomes" id="UP000002051"/>
    </source>
</evidence>
<feature type="compositionally biased region" description="Basic residues" evidence="2">
    <location>
        <begin position="1"/>
        <end position="16"/>
    </location>
</feature>
<reference evidence="3 6" key="2">
    <citation type="journal article" date="2014" name="BMC Genomics">
        <title>An improved genome release (version Mt4.0) for the model legume Medicago truncatula.</title>
        <authorList>
            <person name="Tang H."/>
            <person name="Krishnakumar V."/>
            <person name="Bidwell S."/>
            <person name="Rosen B."/>
            <person name="Chan A."/>
            <person name="Zhou S."/>
            <person name="Gentzbittel L."/>
            <person name="Childs K.L."/>
            <person name="Yandell M."/>
            <person name="Gundlach H."/>
            <person name="Mayer K.F."/>
            <person name="Schwartz D.C."/>
            <person name="Town C.D."/>
        </authorList>
    </citation>
    <scope>GENOME REANNOTATION</scope>
    <source>
        <strain evidence="3">A17</strain>
        <strain evidence="5 6">cv. Jemalong A17</strain>
    </source>
</reference>
<dbReference type="Gramene" id="rna41231">
    <property type="protein sequence ID" value="RHN46711.1"/>
    <property type="gene ID" value="gene41231"/>
</dbReference>
<dbReference type="HOGENOM" id="CLU_029977_0_0_1"/>
<sequence>MKDDKKRRKNKKKNNKQNKNNVDIRVGGTVIRDHNLVNYNGKYEHASLIETVDDSIVDRETGNGDQNLASNARDEHALNSIMDRETGNRDHNHLVNDAKDEHANISEAVVNSNGDGESSTRDQNQVNNGKEDSTEFLSTTHGQSVSEDWDWDAEVPNKDLNVHLPNGKKCDISDETIRNLKEENDMLIQRETISEKTIQILTEEIDTNIRKEVLSLKIIKELNEENHMHIQKEVALEENIRKLKKELDMHAKNETVLQLSSETPKDIPEIIFPTSDRVEPSPKQMSIQQGTVSLPSQSSILTEGNQLKDDEVDISQTATEIETGNMQLSVENDILPQTSRPMALVVEDNLIVEAEIVSTTEPDDKEDTASDAKETKEADTDTVGRSIYSNNQLEELVSRLAAPVHLSSPISALSSSALSQNPNVQNISEVMQKLKVLVGKDLDSIMSTTGVVGEISSLLKNLDEIKDHLSPVDFGTFSVVQMVVGRFESDFPNIKLALSTYHDVHQEQQGVLGCLQELIQRRTDVNDKHEELNQRKQQITNRINGLQHDLQEAEKELATVLTEMDINAASGKDIESKINEECPKGASLMTKMSSVEPVYHFALAKKASLAEDWANIQACFLSKSI</sequence>
<dbReference type="Proteomes" id="UP000002051">
    <property type="component" value="Unassembled WGS sequence"/>
</dbReference>
<name>A0A072UBS1_MEDTR</name>
<evidence type="ECO:0000313" key="5">
    <source>
        <dbReference type="EnsemblPlants" id="KEH23295"/>
    </source>
</evidence>
<evidence type="ECO:0000256" key="1">
    <source>
        <dbReference type="SAM" id="Coils"/>
    </source>
</evidence>
<feature type="region of interest" description="Disordered" evidence="2">
    <location>
        <begin position="110"/>
        <end position="147"/>
    </location>
</feature>
<reference evidence="5" key="3">
    <citation type="submission" date="2015-04" db="UniProtKB">
        <authorList>
            <consortium name="EnsemblPlants"/>
        </authorList>
    </citation>
    <scope>IDENTIFICATION</scope>
    <source>
        <strain evidence="5">cv. Jemalong A17</strain>
    </source>
</reference>
<evidence type="ECO:0000313" key="7">
    <source>
        <dbReference type="Proteomes" id="UP000265566"/>
    </source>
</evidence>
<feature type="region of interest" description="Disordered" evidence="2">
    <location>
        <begin position="1"/>
        <end position="23"/>
    </location>
</feature>
<feature type="compositionally biased region" description="Polar residues" evidence="2">
    <location>
        <begin position="110"/>
        <end position="128"/>
    </location>
</feature>
<proteinExistence type="predicted"/>
<feature type="compositionally biased region" description="Polar residues" evidence="2">
    <location>
        <begin position="135"/>
        <end position="146"/>
    </location>
</feature>
<keyword evidence="6" id="KW-1185">Reference proteome</keyword>
<dbReference type="EnsemblPlants" id="KEH23295">
    <property type="protein sequence ID" value="KEH23295"/>
    <property type="gene ID" value="MTR_7g073690"/>
</dbReference>
<feature type="coiled-coil region" evidence="1">
    <location>
        <begin position="219"/>
        <end position="253"/>
    </location>
</feature>
<dbReference type="Proteomes" id="UP000265566">
    <property type="component" value="Chromosome 7"/>
</dbReference>
<accession>A0A072UBS1</accession>
<reference evidence="4" key="5">
    <citation type="journal article" date="2018" name="Nat. Plants">
        <title>Whole-genome landscape of Medicago truncatula symbiotic genes.</title>
        <authorList>
            <person name="Pecrix Y."/>
            <person name="Gamas P."/>
            <person name="Carrere S."/>
        </authorList>
    </citation>
    <scope>NUCLEOTIDE SEQUENCE</scope>
    <source>
        <tissue evidence="4">Leaves</tissue>
    </source>
</reference>
<dbReference type="AlphaFoldDB" id="A0A072UBS1"/>
<evidence type="ECO:0000256" key="2">
    <source>
        <dbReference type="SAM" id="MobiDB-lite"/>
    </source>
</evidence>
<reference evidence="7" key="4">
    <citation type="journal article" date="2018" name="Nat. Plants">
        <title>Whole-genome landscape of Medicago truncatula symbiotic genes.</title>
        <authorList>
            <person name="Pecrix Y."/>
            <person name="Staton S.E."/>
            <person name="Sallet E."/>
            <person name="Lelandais-Briere C."/>
            <person name="Moreau S."/>
            <person name="Carrere S."/>
            <person name="Blein T."/>
            <person name="Jardinaud M.F."/>
            <person name="Latrasse D."/>
            <person name="Zouine M."/>
            <person name="Zahm M."/>
            <person name="Kreplak J."/>
            <person name="Mayjonade B."/>
            <person name="Satge C."/>
            <person name="Perez M."/>
            <person name="Cauet S."/>
            <person name="Marande W."/>
            <person name="Chantry-Darmon C."/>
            <person name="Lopez-Roques C."/>
            <person name="Bouchez O."/>
            <person name="Berard A."/>
            <person name="Debelle F."/>
            <person name="Munos S."/>
            <person name="Bendahmane A."/>
            <person name="Berges H."/>
            <person name="Niebel A."/>
            <person name="Buitink J."/>
            <person name="Frugier F."/>
            <person name="Benhamed M."/>
            <person name="Crespi M."/>
            <person name="Gouzy J."/>
            <person name="Gamas P."/>
        </authorList>
    </citation>
    <scope>NUCLEOTIDE SEQUENCE [LARGE SCALE GENOMIC DNA]</scope>
    <source>
        <strain evidence="7">cv. Jemalong A17</strain>
    </source>
</reference>
<reference evidence="3 6" key="1">
    <citation type="journal article" date="2011" name="Nature">
        <title>The Medicago genome provides insight into the evolution of rhizobial symbioses.</title>
        <authorList>
            <person name="Young N.D."/>
            <person name="Debelle F."/>
            <person name="Oldroyd G.E."/>
            <person name="Geurts R."/>
            <person name="Cannon S.B."/>
            <person name="Udvardi M.K."/>
            <person name="Benedito V.A."/>
            <person name="Mayer K.F."/>
            <person name="Gouzy J."/>
            <person name="Schoof H."/>
            <person name="Van de Peer Y."/>
            <person name="Proost S."/>
            <person name="Cook D.R."/>
            <person name="Meyers B.C."/>
            <person name="Spannagl M."/>
            <person name="Cheung F."/>
            <person name="De Mita S."/>
            <person name="Krishnakumar V."/>
            <person name="Gundlach H."/>
            <person name="Zhou S."/>
            <person name="Mudge J."/>
            <person name="Bharti A.K."/>
            <person name="Murray J.D."/>
            <person name="Naoumkina M.A."/>
            <person name="Rosen B."/>
            <person name="Silverstein K.A."/>
            <person name="Tang H."/>
            <person name="Rombauts S."/>
            <person name="Zhao P.X."/>
            <person name="Zhou P."/>
            <person name="Barbe V."/>
            <person name="Bardou P."/>
            <person name="Bechner M."/>
            <person name="Bellec A."/>
            <person name="Berger A."/>
            <person name="Berges H."/>
            <person name="Bidwell S."/>
            <person name="Bisseling T."/>
            <person name="Choisne N."/>
            <person name="Couloux A."/>
            <person name="Denny R."/>
            <person name="Deshpande S."/>
            <person name="Dai X."/>
            <person name="Doyle J.J."/>
            <person name="Dudez A.M."/>
            <person name="Farmer A.D."/>
            <person name="Fouteau S."/>
            <person name="Franken C."/>
            <person name="Gibelin C."/>
            <person name="Gish J."/>
            <person name="Goldstein S."/>
            <person name="Gonzalez A.J."/>
            <person name="Green P.J."/>
            <person name="Hallab A."/>
            <person name="Hartog M."/>
            <person name="Hua A."/>
            <person name="Humphray S.J."/>
            <person name="Jeong D.H."/>
            <person name="Jing Y."/>
            <person name="Jocker A."/>
            <person name="Kenton S.M."/>
            <person name="Kim D.J."/>
            <person name="Klee K."/>
            <person name="Lai H."/>
            <person name="Lang C."/>
            <person name="Lin S."/>
            <person name="Macmil S.L."/>
            <person name="Magdelenat G."/>
            <person name="Matthews L."/>
            <person name="McCorrison J."/>
            <person name="Monaghan E.L."/>
            <person name="Mun J.H."/>
            <person name="Najar F.Z."/>
            <person name="Nicholson C."/>
            <person name="Noirot C."/>
            <person name="O'Bleness M."/>
            <person name="Paule C.R."/>
            <person name="Poulain J."/>
            <person name="Prion F."/>
            <person name="Qin B."/>
            <person name="Qu C."/>
            <person name="Retzel E.F."/>
            <person name="Riddle C."/>
            <person name="Sallet E."/>
            <person name="Samain S."/>
            <person name="Samson N."/>
            <person name="Sanders I."/>
            <person name="Saurat O."/>
            <person name="Scarpelli C."/>
            <person name="Schiex T."/>
            <person name="Segurens B."/>
            <person name="Severin A.J."/>
            <person name="Sherrier D.J."/>
            <person name="Shi R."/>
            <person name="Sims S."/>
            <person name="Singer S.R."/>
            <person name="Sinharoy S."/>
            <person name="Sterck L."/>
            <person name="Viollet A."/>
            <person name="Wang B.B."/>
            <person name="Wang K."/>
            <person name="Wang M."/>
            <person name="Wang X."/>
            <person name="Warfsmann J."/>
            <person name="Weissenbach J."/>
            <person name="White D.D."/>
            <person name="White J.D."/>
            <person name="Wiley G.B."/>
            <person name="Wincker P."/>
            <person name="Xing Y."/>
            <person name="Yang L."/>
            <person name="Yao Z."/>
            <person name="Ying F."/>
            <person name="Zhai J."/>
            <person name="Zhou L."/>
            <person name="Zuber A."/>
            <person name="Denarie J."/>
            <person name="Dixon R.A."/>
            <person name="May G.D."/>
            <person name="Schwartz D.C."/>
            <person name="Rogers J."/>
            <person name="Quetier F."/>
            <person name="Town C.D."/>
            <person name="Roe B.A."/>
        </authorList>
    </citation>
    <scope>NUCLEOTIDE SEQUENCE [LARGE SCALE GENOMIC DNA]</scope>
    <source>
        <strain evidence="3">A17</strain>
        <strain evidence="5 6">cv. Jemalong A17</strain>
    </source>
</reference>